<evidence type="ECO:0000313" key="2">
    <source>
        <dbReference type="Proteomes" id="UP000805193"/>
    </source>
</evidence>
<proteinExistence type="predicted"/>
<comment type="caution">
    <text evidence="1">The sequence shown here is derived from an EMBL/GenBank/DDBJ whole genome shotgun (WGS) entry which is preliminary data.</text>
</comment>
<organism evidence="1 2">
    <name type="scientific">Ixodes persulcatus</name>
    <name type="common">Taiga tick</name>
    <dbReference type="NCBI Taxonomy" id="34615"/>
    <lineage>
        <taxon>Eukaryota</taxon>
        <taxon>Metazoa</taxon>
        <taxon>Ecdysozoa</taxon>
        <taxon>Arthropoda</taxon>
        <taxon>Chelicerata</taxon>
        <taxon>Arachnida</taxon>
        <taxon>Acari</taxon>
        <taxon>Parasitiformes</taxon>
        <taxon>Ixodida</taxon>
        <taxon>Ixodoidea</taxon>
        <taxon>Ixodidae</taxon>
        <taxon>Ixodinae</taxon>
        <taxon>Ixodes</taxon>
    </lineage>
</organism>
<sequence>MKKLMQPFKVGEDVGLFLVNFERTCEKLSFAPETWPQRLLTLLPCEAAEVVARLSAGDADDYDKVKSSLLKRYRLSAEAFRQRFRNASKKSSEGYSEFAYGLKTNLIEWLKSEEVYESRDKVVECVCLEQFFRSIPQSVKLWVQDRVGVDSVERAAELAEEYATRRKLSGEESESGRSDQQDPALHCPLDEDFLVKFLRSRKFHVRETLDIIRRYFRVRQEHTDIFDNLLPSRILYDAILHQNKLMTVPKKRDFLGRLIVIFKMGAWNPAVCSLNELFRLVLVGTECNLMDPTNQIAGIVGVVDLDGLHISHCLYFTPSEIRKAVKIMQDSYPLRIKGVYVINNPPVFQLIYALVRLLLKPKNRERLHVIGRDYEKLHTFVPREGLPTEYGGLLESYDYGELEATYRSKEDIFVDLSRYGYQERQELKESVGSEQTD</sequence>
<keyword evidence="2" id="KW-1185">Reference proteome</keyword>
<name>A0AC60PH12_IXOPE</name>
<dbReference type="EMBL" id="JABSTQ010010691">
    <property type="protein sequence ID" value="KAG0418862.1"/>
    <property type="molecule type" value="Genomic_DNA"/>
</dbReference>
<reference evidence="1 2" key="1">
    <citation type="journal article" date="2020" name="Cell">
        <title>Large-Scale Comparative Analyses of Tick Genomes Elucidate Their Genetic Diversity and Vector Capacities.</title>
        <authorList>
            <consortium name="Tick Genome and Microbiome Consortium (TIGMIC)"/>
            <person name="Jia N."/>
            <person name="Wang J."/>
            <person name="Shi W."/>
            <person name="Du L."/>
            <person name="Sun Y."/>
            <person name="Zhan W."/>
            <person name="Jiang J.F."/>
            <person name="Wang Q."/>
            <person name="Zhang B."/>
            <person name="Ji P."/>
            <person name="Bell-Sakyi L."/>
            <person name="Cui X.M."/>
            <person name="Yuan T.T."/>
            <person name="Jiang B.G."/>
            <person name="Yang W.F."/>
            <person name="Lam T.T."/>
            <person name="Chang Q.C."/>
            <person name="Ding S.J."/>
            <person name="Wang X.J."/>
            <person name="Zhu J.G."/>
            <person name="Ruan X.D."/>
            <person name="Zhao L."/>
            <person name="Wei J.T."/>
            <person name="Ye R.Z."/>
            <person name="Que T.C."/>
            <person name="Du C.H."/>
            <person name="Zhou Y.H."/>
            <person name="Cheng J.X."/>
            <person name="Dai P.F."/>
            <person name="Guo W.B."/>
            <person name="Han X.H."/>
            <person name="Huang E.J."/>
            <person name="Li L.F."/>
            <person name="Wei W."/>
            <person name="Gao Y.C."/>
            <person name="Liu J.Z."/>
            <person name="Shao H.Z."/>
            <person name="Wang X."/>
            <person name="Wang C.C."/>
            <person name="Yang T.C."/>
            <person name="Huo Q.B."/>
            <person name="Li W."/>
            <person name="Chen H.Y."/>
            <person name="Chen S.E."/>
            <person name="Zhou L.G."/>
            <person name="Ni X.B."/>
            <person name="Tian J.H."/>
            <person name="Sheng Y."/>
            <person name="Liu T."/>
            <person name="Pan Y.S."/>
            <person name="Xia L.Y."/>
            <person name="Li J."/>
            <person name="Zhao F."/>
            <person name="Cao W.C."/>
        </authorList>
    </citation>
    <scope>NUCLEOTIDE SEQUENCE [LARGE SCALE GENOMIC DNA]</scope>
    <source>
        <strain evidence="1">Iper-2018</strain>
    </source>
</reference>
<gene>
    <name evidence="1" type="ORF">HPB47_004514</name>
</gene>
<feature type="non-terminal residue" evidence="1">
    <location>
        <position position="437"/>
    </location>
</feature>
<dbReference type="Proteomes" id="UP000805193">
    <property type="component" value="Unassembled WGS sequence"/>
</dbReference>
<protein>
    <submittedName>
        <fullName evidence="1">Uncharacterized protein</fullName>
    </submittedName>
</protein>
<evidence type="ECO:0000313" key="1">
    <source>
        <dbReference type="EMBL" id="KAG0418862.1"/>
    </source>
</evidence>
<accession>A0AC60PH12</accession>